<dbReference type="SUPFAM" id="SSF51735">
    <property type="entry name" value="NAD(P)-binding Rossmann-fold domains"/>
    <property type="match status" value="1"/>
</dbReference>
<evidence type="ECO:0000256" key="2">
    <source>
        <dbReference type="ARBA" id="ARBA00008656"/>
    </source>
</evidence>
<dbReference type="UniPathway" id="UPA00315">
    <property type="reaction ID" value="UER00080"/>
</dbReference>
<dbReference type="Proteomes" id="UP000594262">
    <property type="component" value="Unplaced"/>
</dbReference>
<dbReference type="PANTHER" id="PTHR10491:SF4">
    <property type="entry name" value="METHIONINE ADENOSYLTRANSFERASE 2 SUBUNIT BETA"/>
    <property type="match status" value="1"/>
</dbReference>
<dbReference type="FunFam" id="3.40.50.720:FF:000357">
    <property type="entry name" value="Methionine adenosyltransferase 2 subunit beta"/>
    <property type="match status" value="1"/>
</dbReference>
<dbReference type="GO" id="GO:0006556">
    <property type="term" value="P:S-adenosylmethionine biosynthetic process"/>
    <property type="evidence" value="ECO:0007669"/>
    <property type="project" value="UniProtKB-UniPathway"/>
</dbReference>
<evidence type="ECO:0000256" key="1">
    <source>
        <dbReference type="ARBA" id="ARBA00005224"/>
    </source>
</evidence>
<dbReference type="OrthoDB" id="6235964at2759"/>
<evidence type="ECO:0000256" key="4">
    <source>
        <dbReference type="ARBA" id="ARBA00029977"/>
    </source>
</evidence>
<evidence type="ECO:0000313" key="8">
    <source>
        <dbReference type="EnsemblMetazoa" id="CLYHEMP020239.1"/>
    </source>
</evidence>
<comment type="function">
    <text evidence="5">Regulatory subunit of S-adenosylmethionine synthetase 2, an enzyme that catalyzes the formation of S-adenosylmethionine from methionine and ATP. Regulates MAT2A catalytic activity by changing its kinetic properties, increasing its affinity for L-methionine. Can bind NADP (in vitro).</text>
</comment>
<evidence type="ECO:0000256" key="5">
    <source>
        <dbReference type="ARBA" id="ARBA00045998"/>
    </source>
</evidence>
<dbReference type="AlphaFoldDB" id="A0A7M5XAK5"/>
<dbReference type="GO" id="GO:0048269">
    <property type="term" value="C:methionine adenosyltransferase complex"/>
    <property type="evidence" value="ECO:0007669"/>
    <property type="project" value="TreeGrafter"/>
</dbReference>
<keyword evidence="9" id="KW-1185">Reference proteome</keyword>
<dbReference type="Gene3D" id="3.40.50.720">
    <property type="entry name" value="NAD(P)-binding Rossmann-like Domain"/>
    <property type="match status" value="1"/>
</dbReference>
<dbReference type="Pfam" id="PF04321">
    <property type="entry name" value="RmlD_sub_bind"/>
    <property type="match status" value="1"/>
</dbReference>
<name>A0A7M5XAK5_9CNID</name>
<dbReference type="InterPro" id="IPR036291">
    <property type="entry name" value="NAD(P)-bd_dom_sf"/>
</dbReference>
<reference evidence="8" key="1">
    <citation type="submission" date="2021-01" db="UniProtKB">
        <authorList>
            <consortium name="EnsemblMetazoa"/>
        </authorList>
    </citation>
    <scope>IDENTIFICATION</scope>
</reference>
<comment type="subunit">
    <text evidence="6">Heterotrimer; composed of a catalytic MAT2A homodimer that binds one regulatory MAT2B chain. Heterohexamer; composed of a central, catalytic MAT2A homotetramer flanked on either side by a regulatory MAT2B chain. NADP binding increases the affinity for MAT2A.</text>
</comment>
<dbReference type="CDD" id="cd05254">
    <property type="entry name" value="dTDP_HR_like_SDR_e"/>
    <property type="match status" value="1"/>
</dbReference>
<dbReference type="RefSeq" id="XP_066936928.1">
    <property type="nucleotide sequence ID" value="XM_067080827.1"/>
</dbReference>
<organism evidence="8 9">
    <name type="scientific">Clytia hemisphaerica</name>
    <dbReference type="NCBI Taxonomy" id="252671"/>
    <lineage>
        <taxon>Eukaryota</taxon>
        <taxon>Metazoa</taxon>
        <taxon>Cnidaria</taxon>
        <taxon>Hydrozoa</taxon>
        <taxon>Hydroidolina</taxon>
        <taxon>Leptothecata</taxon>
        <taxon>Obeliida</taxon>
        <taxon>Clytiidae</taxon>
        <taxon>Clytia</taxon>
    </lineage>
</organism>
<comment type="pathway">
    <text evidence="1">Amino-acid biosynthesis; S-adenosyl-L-methionine biosynthesis; S-adenosyl-L-methionine from L-methionine: step 1/1.</text>
</comment>
<proteinExistence type="inferred from homology"/>
<evidence type="ECO:0000256" key="3">
    <source>
        <dbReference type="ARBA" id="ARBA00021596"/>
    </source>
</evidence>
<dbReference type="GeneID" id="136824853"/>
<evidence type="ECO:0000256" key="6">
    <source>
        <dbReference type="ARBA" id="ARBA00046786"/>
    </source>
</evidence>
<accession>A0A7M5XAK5</accession>
<dbReference type="GO" id="GO:0048270">
    <property type="term" value="F:methionine adenosyltransferase regulator activity"/>
    <property type="evidence" value="ECO:0007669"/>
    <property type="project" value="TreeGrafter"/>
</dbReference>
<dbReference type="InterPro" id="IPR005913">
    <property type="entry name" value="dTDP_dehydrorham_reduct"/>
</dbReference>
<dbReference type="InterPro" id="IPR029903">
    <property type="entry name" value="RmlD-like-bd"/>
</dbReference>
<dbReference type="PANTHER" id="PTHR10491">
    <property type="entry name" value="DTDP-4-DEHYDRORHAMNOSE REDUCTASE"/>
    <property type="match status" value="1"/>
</dbReference>
<feature type="domain" description="RmlD-like substrate binding" evidence="7">
    <location>
        <begin position="1"/>
        <end position="295"/>
    </location>
</feature>
<protein>
    <recommendedName>
        <fullName evidence="3">Methionine adenosyltransferase 2 subunit beta</fullName>
    </recommendedName>
    <alternativeName>
        <fullName evidence="4">Methionine adenosyltransferase II beta</fullName>
    </alternativeName>
</protein>
<evidence type="ECO:0000313" key="9">
    <source>
        <dbReference type="Proteomes" id="UP000594262"/>
    </source>
</evidence>
<comment type="similarity">
    <text evidence="2">Belongs to the dTDP-4-dehydrorhamnose reductase family. MAT2B subfamily.</text>
</comment>
<dbReference type="EnsemblMetazoa" id="CLYHEMT020239.1">
    <property type="protein sequence ID" value="CLYHEMP020239.1"/>
    <property type="gene ID" value="CLYHEMG020239"/>
</dbReference>
<evidence type="ECO:0000259" key="7">
    <source>
        <dbReference type="Pfam" id="PF04321"/>
    </source>
</evidence>
<sequence length="296" mass="32846">MKVLITGASGLLGRAIKKELEAVNGWKILGLGFTRLNGGLKKVDLTDSDELEKVMNDFQPDVVVHSAAERRPDVVGNKETETVALNIKATEHIAKLASKLGSFLIYISTDYVFDGSAPPYTPNSKPNPLNRYGQTKFEGEKVTASNCERHAILRVPILYGEVERVNESAVTGLLVNLKDTSTPSKISNYELRYPTFTEDVAVVCRQMIQHSQTAPTFKGIFHWQGNEQLTKYQMVKIMSKVFNLSMDHLEPVNGPTSSSTPRPYHCQLDCSGLEKLNIGARTSFEGAIKRVLQKFV</sequence>